<dbReference type="OrthoDB" id="9803467at2"/>
<name>A0A5C4T036_9BACL</name>
<dbReference type="Proteomes" id="UP000307943">
    <property type="component" value="Unassembled WGS sequence"/>
</dbReference>
<gene>
    <name evidence="5" type="ORF">FE784_31080</name>
</gene>
<keyword evidence="5" id="KW-0378">Hydrolase</keyword>
<dbReference type="GO" id="GO:0016020">
    <property type="term" value="C:membrane"/>
    <property type="evidence" value="ECO:0007669"/>
    <property type="project" value="UniProtKB-SubCell"/>
</dbReference>
<sequence length="454" mass="51215">MKAKRRQLQELFEALADKGHMNGAVLAAQGGEILYKSAFGVADLADGRKLTTGSVFELASLSKPFTAMGIVLLNEQGKLSYEDGVERWIPDFPYPGVTIRHLLCHTSGLPDYMGLLFEHGDRSKIADNGDVLRMLTEHRPPAYFVPNESWAYSNTGYVLLAIIAERVAGQPFHDYLRDSLFRPLGMDSTRIHNRRHRPAHIADYAYGYVYDPHTGRHELPDRMPETDYVVFLDGIQGDGTVNSNLDDLFTFDRALHEGSFVGKQALEQVFTPVRLNNGDTFHYGFGWILEQTNDRGRVVSHNGGWPGYATSMKRYIDRDMTLIYFGNMEQQIEYEQAVLEAAEHILFGEPFEIPERAPDKKAANIDTAVYGQYAGNYRFDSAAEMTASITIESGDRLYLQITGQVRFELYPYSATRFFVRNLPVEIEFVAEAGSQAEKLVIYQDGQTDSALRID</sequence>
<dbReference type="InterPro" id="IPR050491">
    <property type="entry name" value="AmpC-like"/>
</dbReference>
<organism evidence="5 6">
    <name type="scientific">Paenibacillus hemerocallicola</name>
    <dbReference type="NCBI Taxonomy" id="1172614"/>
    <lineage>
        <taxon>Bacteria</taxon>
        <taxon>Bacillati</taxon>
        <taxon>Bacillota</taxon>
        <taxon>Bacilli</taxon>
        <taxon>Bacillales</taxon>
        <taxon>Paenibacillaceae</taxon>
        <taxon>Paenibacillus</taxon>
    </lineage>
</organism>
<accession>A0A5C4T036</accession>
<feature type="domain" description="Beta-lactamase-related" evidence="3">
    <location>
        <begin position="9"/>
        <end position="335"/>
    </location>
</feature>
<feature type="domain" description="Peptidase S12 Pab87-related C-terminal" evidence="4">
    <location>
        <begin position="360"/>
        <end position="442"/>
    </location>
</feature>
<dbReference type="PANTHER" id="PTHR46825:SF11">
    <property type="entry name" value="PENICILLIN-BINDING PROTEIN 4"/>
    <property type="match status" value="1"/>
</dbReference>
<evidence type="ECO:0000313" key="6">
    <source>
        <dbReference type="Proteomes" id="UP000307943"/>
    </source>
</evidence>
<dbReference type="InterPro" id="IPR012338">
    <property type="entry name" value="Beta-lactam/transpept-like"/>
</dbReference>
<keyword evidence="6" id="KW-1185">Reference proteome</keyword>
<keyword evidence="2" id="KW-0472">Membrane</keyword>
<dbReference type="PANTHER" id="PTHR46825">
    <property type="entry name" value="D-ALANYL-D-ALANINE-CARBOXYPEPTIDASE/ENDOPEPTIDASE AMPH"/>
    <property type="match status" value="1"/>
</dbReference>
<evidence type="ECO:0000259" key="4">
    <source>
        <dbReference type="Pfam" id="PF11954"/>
    </source>
</evidence>
<dbReference type="EMBL" id="VDCQ01000061">
    <property type="protein sequence ID" value="TNJ62333.1"/>
    <property type="molecule type" value="Genomic_DNA"/>
</dbReference>
<evidence type="ECO:0000256" key="2">
    <source>
        <dbReference type="ARBA" id="ARBA00023136"/>
    </source>
</evidence>
<proteinExistence type="predicted"/>
<dbReference type="AlphaFoldDB" id="A0A5C4T036"/>
<protein>
    <submittedName>
        <fullName evidence="5">Serine hydrolase</fullName>
    </submittedName>
</protein>
<dbReference type="RefSeq" id="WP_139606162.1">
    <property type="nucleotide sequence ID" value="NZ_VDCQ01000061.1"/>
</dbReference>
<dbReference type="InterPro" id="IPR001466">
    <property type="entry name" value="Beta-lactam-related"/>
</dbReference>
<dbReference type="Gene3D" id="3.40.710.10">
    <property type="entry name" value="DD-peptidase/beta-lactamase superfamily"/>
    <property type="match status" value="1"/>
</dbReference>
<evidence type="ECO:0000256" key="1">
    <source>
        <dbReference type="ARBA" id="ARBA00004370"/>
    </source>
</evidence>
<dbReference type="Pfam" id="PF11954">
    <property type="entry name" value="DUF3471"/>
    <property type="match status" value="1"/>
</dbReference>
<dbReference type="GO" id="GO:0016787">
    <property type="term" value="F:hydrolase activity"/>
    <property type="evidence" value="ECO:0007669"/>
    <property type="project" value="UniProtKB-KW"/>
</dbReference>
<dbReference type="InterPro" id="IPR021860">
    <property type="entry name" value="Peptidase_S12_Pab87-rel_C"/>
</dbReference>
<comment type="caution">
    <text evidence="5">The sequence shown here is derived from an EMBL/GenBank/DDBJ whole genome shotgun (WGS) entry which is preliminary data.</text>
</comment>
<comment type="subcellular location">
    <subcellularLocation>
        <location evidence="1">Membrane</location>
    </subcellularLocation>
</comment>
<evidence type="ECO:0000259" key="3">
    <source>
        <dbReference type="Pfam" id="PF00144"/>
    </source>
</evidence>
<dbReference type="SUPFAM" id="SSF56601">
    <property type="entry name" value="beta-lactamase/transpeptidase-like"/>
    <property type="match status" value="1"/>
</dbReference>
<evidence type="ECO:0000313" key="5">
    <source>
        <dbReference type="EMBL" id="TNJ62333.1"/>
    </source>
</evidence>
<reference evidence="5 6" key="1">
    <citation type="submission" date="2019-05" db="EMBL/GenBank/DDBJ databases">
        <title>We sequenced the genome of Paenibacillus hemerocallicola KCTC 33185 for further insight into its adaptation and study the phylogeny of Paenibacillus.</title>
        <authorList>
            <person name="Narsing Rao M.P."/>
        </authorList>
    </citation>
    <scope>NUCLEOTIDE SEQUENCE [LARGE SCALE GENOMIC DNA]</scope>
    <source>
        <strain evidence="5 6">KCTC 33185</strain>
    </source>
</reference>
<dbReference type="Pfam" id="PF00144">
    <property type="entry name" value="Beta-lactamase"/>
    <property type="match status" value="1"/>
</dbReference>